<evidence type="ECO:0000256" key="1">
    <source>
        <dbReference type="SAM" id="MobiDB-lite"/>
    </source>
</evidence>
<protein>
    <submittedName>
        <fullName evidence="2">Uncharacterized protein</fullName>
    </submittedName>
</protein>
<feature type="region of interest" description="Disordered" evidence="1">
    <location>
        <begin position="52"/>
        <end position="96"/>
    </location>
</feature>
<dbReference type="Proteomes" id="UP000292957">
    <property type="component" value="Unassembled WGS sequence"/>
</dbReference>
<name>A0A4Q9MVE3_9APHY</name>
<proteinExistence type="predicted"/>
<gene>
    <name evidence="2" type="ORF">BD311DRAFT_751930</name>
</gene>
<evidence type="ECO:0000313" key="2">
    <source>
        <dbReference type="EMBL" id="TBU31940.1"/>
    </source>
</evidence>
<dbReference type="EMBL" id="ML143397">
    <property type="protein sequence ID" value="TBU31940.1"/>
    <property type="molecule type" value="Genomic_DNA"/>
</dbReference>
<dbReference type="AlphaFoldDB" id="A0A4Q9MVE3"/>
<sequence>MNTSAFNCIAGTTLLGFARMLAMRRDRCTKRDDVTQVYTLGEAVARHLSSCHTRGRGEEGKGHRTTKNTRNTTNRERQGVHSAEASIGEIEAMKAG</sequence>
<organism evidence="2">
    <name type="scientific">Dichomitus squalens</name>
    <dbReference type="NCBI Taxonomy" id="114155"/>
    <lineage>
        <taxon>Eukaryota</taxon>
        <taxon>Fungi</taxon>
        <taxon>Dikarya</taxon>
        <taxon>Basidiomycota</taxon>
        <taxon>Agaricomycotina</taxon>
        <taxon>Agaricomycetes</taxon>
        <taxon>Polyporales</taxon>
        <taxon>Polyporaceae</taxon>
        <taxon>Dichomitus</taxon>
    </lineage>
</organism>
<accession>A0A4Q9MVE3</accession>
<reference evidence="2" key="1">
    <citation type="submission" date="2019-01" db="EMBL/GenBank/DDBJ databases">
        <title>Draft genome sequences of three monokaryotic isolates of the white-rot basidiomycete fungus Dichomitus squalens.</title>
        <authorList>
            <consortium name="DOE Joint Genome Institute"/>
            <person name="Lopez S.C."/>
            <person name="Andreopoulos B."/>
            <person name="Pangilinan J."/>
            <person name="Lipzen A."/>
            <person name="Riley R."/>
            <person name="Ahrendt S."/>
            <person name="Ng V."/>
            <person name="Barry K."/>
            <person name="Daum C."/>
            <person name="Grigoriev I.V."/>
            <person name="Hilden K.S."/>
            <person name="Makela M.R."/>
            <person name="de Vries R.P."/>
        </authorList>
    </citation>
    <scope>NUCLEOTIDE SEQUENCE [LARGE SCALE GENOMIC DNA]</scope>
    <source>
        <strain evidence="2">OM18370.1</strain>
    </source>
</reference>